<dbReference type="PANTHER" id="PTHR16222:SF24">
    <property type="entry name" value="ADP-RIBOSYLHYDROLASE ARH3"/>
    <property type="match status" value="1"/>
</dbReference>
<dbReference type="Pfam" id="PF03747">
    <property type="entry name" value="ADP_ribosyl_GH"/>
    <property type="match status" value="1"/>
</dbReference>
<dbReference type="OrthoDB" id="410104at2759"/>
<evidence type="ECO:0000256" key="12">
    <source>
        <dbReference type="PIRSR" id="PIRSR605502-1"/>
    </source>
</evidence>
<keyword evidence="15" id="KW-1185">Reference proteome</keyword>
<dbReference type="SUPFAM" id="SSF101478">
    <property type="entry name" value="ADP-ribosylglycohydrolase"/>
    <property type="match status" value="1"/>
</dbReference>
<feature type="binding site" evidence="12">
    <location>
        <position position="340"/>
    </location>
    <ligand>
        <name>Mg(2+)</name>
        <dbReference type="ChEBI" id="CHEBI:18420"/>
        <label>1</label>
    </ligand>
</feature>
<evidence type="ECO:0000256" key="5">
    <source>
        <dbReference type="ARBA" id="ARBA00042398"/>
    </source>
</evidence>
<protein>
    <recommendedName>
        <fullName evidence="4">ADP-ribosylhydrolase ARH3</fullName>
        <ecNumber evidence="2">3.2.1.143</ecNumber>
    </recommendedName>
    <alternativeName>
        <fullName evidence="5">ADP-ribose glycohydrolase ARH3</fullName>
    </alternativeName>
    <alternativeName>
        <fullName evidence="6">ADP-ribosylhydrolase 3</fullName>
    </alternativeName>
    <alternativeName>
        <fullName evidence="9">O-acetyl-ADP-ribose deacetylase ARH3</fullName>
    </alternativeName>
    <alternativeName>
        <fullName evidence="10">Poly(ADP-ribose) glycohydrolase ARH3</fullName>
    </alternativeName>
    <alternativeName>
        <fullName evidence="8">[Protein ADP-ribosylarginine] hydrolase-like protein 2</fullName>
    </alternativeName>
    <alternativeName>
        <fullName evidence="7">[Protein ADP-ribosylserine] hydrolase</fullName>
    </alternativeName>
</protein>
<reference evidence="15" key="1">
    <citation type="submission" date="2017-01" db="EMBL/GenBank/DDBJ databases">
        <title>Comparative genomics of anhydrobiosis in the tardigrade Hypsibius dujardini.</title>
        <authorList>
            <person name="Yoshida Y."/>
            <person name="Koutsovoulos G."/>
            <person name="Laetsch D."/>
            <person name="Stevens L."/>
            <person name="Kumar S."/>
            <person name="Horikawa D."/>
            <person name="Ishino K."/>
            <person name="Komine S."/>
            <person name="Tomita M."/>
            <person name="Blaxter M."/>
            <person name="Arakawa K."/>
        </authorList>
    </citation>
    <scope>NUCLEOTIDE SEQUENCE [LARGE SCALE GENOMIC DNA]</scope>
    <source>
        <strain evidence="15">Z151</strain>
    </source>
</reference>
<comment type="cofactor">
    <cofactor evidence="12">
        <name>Mg(2+)</name>
        <dbReference type="ChEBI" id="CHEBI:18420"/>
    </cofactor>
    <text evidence="12">Binds 2 magnesium ions per subunit.</text>
</comment>
<dbReference type="Gene3D" id="1.10.4080.10">
    <property type="entry name" value="ADP-ribosylation/Crystallin J1"/>
    <property type="match status" value="1"/>
</dbReference>
<evidence type="ECO:0000256" key="6">
    <source>
        <dbReference type="ARBA" id="ARBA00042471"/>
    </source>
</evidence>
<gene>
    <name evidence="14" type="ORF">BV898_05116</name>
</gene>
<keyword evidence="12" id="KW-0460">Magnesium</keyword>
<proteinExistence type="inferred from homology"/>
<evidence type="ECO:0000256" key="13">
    <source>
        <dbReference type="SAM" id="MobiDB-lite"/>
    </source>
</evidence>
<sequence>MAEFHSETSSTRAAASLSTCAMAESHSENVTPAAASLSNCAIAEFHSENVTRAGASLLDKYRGCFMGVLLGDCIGGLLERPTGDLSCMRVDDIEAAIESVPSLQYTDDTSMTLSLAESLLEHRGLEPKSLAIKFVERYRKEVTKQHLYAKVRSEVFEQWEETQFLGDIFAPAKRRFHGAGSNGNGGAMRAAAVALFCGDDVGSLVEIAKTSSQLTHCHPEGYNGAILQAYAVCQALHNSSPLNVEQFLDRLRELAQTLEDGLTEKSFTERLEVVRLLLQQDDLPPSEVIRKLGHSVRAVDAMPMALFCALRSLRPIPSIKRENAVERSIILAVSMGGDTDTIASMAGAITGALFGVQRIEPRWIAMCEASDKLLAVAEELYAYNHPPGDQASDGAGPRSPFTVQAADRAGPRSPSRPLTQPDLVHRPGC</sequence>
<dbReference type="InterPro" id="IPR050792">
    <property type="entry name" value="ADP-ribosylglycohydrolase"/>
</dbReference>
<evidence type="ECO:0000256" key="2">
    <source>
        <dbReference type="ARBA" id="ARBA00012255"/>
    </source>
</evidence>
<comment type="catalytic activity">
    <reaction evidence="11">
        <text>alpha-NAD(+) + H2O = ADP-D-ribose + nicotinamide + H(+)</text>
        <dbReference type="Rhea" id="RHEA:68792"/>
        <dbReference type="ChEBI" id="CHEBI:15377"/>
        <dbReference type="ChEBI" id="CHEBI:15378"/>
        <dbReference type="ChEBI" id="CHEBI:17154"/>
        <dbReference type="ChEBI" id="CHEBI:57967"/>
        <dbReference type="ChEBI" id="CHEBI:77017"/>
    </reaction>
</comment>
<accession>A0A1W0X0T9</accession>
<evidence type="ECO:0000256" key="1">
    <source>
        <dbReference type="ARBA" id="ARBA00010702"/>
    </source>
</evidence>
<dbReference type="Proteomes" id="UP000192578">
    <property type="component" value="Unassembled WGS sequence"/>
</dbReference>
<dbReference type="GO" id="GO:0046872">
    <property type="term" value="F:metal ion binding"/>
    <property type="evidence" value="ECO:0007669"/>
    <property type="project" value="UniProtKB-KW"/>
</dbReference>
<feature type="binding site" evidence="12">
    <location>
        <position position="338"/>
    </location>
    <ligand>
        <name>Mg(2+)</name>
        <dbReference type="ChEBI" id="CHEBI:18420"/>
        <label>1</label>
    </ligand>
</feature>
<dbReference type="EC" id="3.2.1.143" evidence="2"/>
<dbReference type="InterPro" id="IPR036705">
    <property type="entry name" value="Ribosyl_crysJ1_sf"/>
</dbReference>
<dbReference type="EMBL" id="MTYJ01000026">
    <property type="protein sequence ID" value="OQV21043.1"/>
    <property type="molecule type" value="Genomic_DNA"/>
</dbReference>
<comment type="caution">
    <text evidence="14">The sequence shown here is derived from an EMBL/GenBank/DDBJ whole genome shotgun (WGS) entry which is preliminary data.</text>
</comment>
<evidence type="ECO:0000256" key="10">
    <source>
        <dbReference type="ARBA" id="ARBA00043193"/>
    </source>
</evidence>
<dbReference type="GO" id="GO:0005634">
    <property type="term" value="C:nucleus"/>
    <property type="evidence" value="ECO:0007669"/>
    <property type="project" value="TreeGrafter"/>
</dbReference>
<dbReference type="GO" id="GO:0005739">
    <property type="term" value="C:mitochondrion"/>
    <property type="evidence" value="ECO:0007669"/>
    <property type="project" value="TreeGrafter"/>
</dbReference>
<keyword evidence="3" id="KW-0378">Hydrolase</keyword>
<feature type="region of interest" description="Disordered" evidence="13">
    <location>
        <begin position="387"/>
        <end position="429"/>
    </location>
</feature>
<evidence type="ECO:0000256" key="7">
    <source>
        <dbReference type="ARBA" id="ARBA00042722"/>
    </source>
</evidence>
<dbReference type="GO" id="GO:0004649">
    <property type="term" value="F:poly(ADP-ribose) glycohydrolase activity"/>
    <property type="evidence" value="ECO:0007669"/>
    <property type="project" value="UniProtKB-EC"/>
</dbReference>
<evidence type="ECO:0000256" key="9">
    <source>
        <dbReference type="ARBA" id="ARBA00043187"/>
    </source>
</evidence>
<comment type="similarity">
    <text evidence="1">Belongs to the ADP-ribosylglycohydrolase family.</text>
</comment>
<organism evidence="14 15">
    <name type="scientific">Hypsibius exemplaris</name>
    <name type="common">Freshwater tardigrade</name>
    <dbReference type="NCBI Taxonomy" id="2072580"/>
    <lineage>
        <taxon>Eukaryota</taxon>
        <taxon>Metazoa</taxon>
        <taxon>Ecdysozoa</taxon>
        <taxon>Tardigrada</taxon>
        <taxon>Eutardigrada</taxon>
        <taxon>Parachela</taxon>
        <taxon>Hypsibioidea</taxon>
        <taxon>Hypsibiidae</taxon>
        <taxon>Hypsibius</taxon>
    </lineage>
</organism>
<evidence type="ECO:0000256" key="3">
    <source>
        <dbReference type="ARBA" id="ARBA00022801"/>
    </source>
</evidence>
<dbReference type="InterPro" id="IPR005502">
    <property type="entry name" value="Ribosyl_crysJ1"/>
</dbReference>
<evidence type="ECO:0000313" key="15">
    <source>
        <dbReference type="Proteomes" id="UP000192578"/>
    </source>
</evidence>
<evidence type="ECO:0000313" key="14">
    <source>
        <dbReference type="EMBL" id="OQV21043.1"/>
    </source>
</evidence>
<evidence type="ECO:0000256" key="11">
    <source>
        <dbReference type="ARBA" id="ARBA00049015"/>
    </source>
</evidence>
<evidence type="ECO:0000256" key="4">
    <source>
        <dbReference type="ARBA" id="ARBA00041057"/>
    </source>
</evidence>
<feature type="binding site" evidence="12">
    <location>
        <position position="107"/>
    </location>
    <ligand>
        <name>Mg(2+)</name>
        <dbReference type="ChEBI" id="CHEBI:18420"/>
        <label>1</label>
    </ligand>
</feature>
<feature type="binding site" evidence="12">
    <location>
        <position position="108"/>
    </location>
    <ligand>
        <name>Mg(2+)</name>
        <dbReference type="ChEBI" id="CHEBI:18420"/>
        <label>1</label>
    </ligand>
</feature>
<keyword evidence="12" id="KW-0479">Metal-binding</keyword>
<dbReference type="PANTHER" id="PTHR16222">
    <property type="entry name" value="ADP-RIBOSYLGLYCOHYDROLASE"/>
    <property type="match status" value="1"/>
</dbReference>
<feature type="binding site" evidence="12">
    <location>
        <position position="106"/>
    </location>
    <ligand>
        <name>Mg(2+)</name>
        <dbReference type="ChEBI" id="CHEBI:18420"/>
        <label>1</label>
    </ligand>
</feature>
<dbReference type="AlphaFoldDB" id="A0A1W0X0T9"/>
<feature type="binding site" evidence="12">
    <location>
        <position position="341"/>
    </location>
    <ligand>
        <name>Mg(2+)</name>
        <dbReference type="ChEBI" id="CHEBI:18420"/>
        <label>1</label>
    </ligand>
</feature>
<name>A0A1W0X0T9_HYPEX</name>
<evidence type="ECO:0000256" key="8">
    <source>
        <dbReference type="ARBA" id="ARBA00042850"/>
    </source>
</evidence>